<dbReference type="InterPro" id="IPR050213">
    <property type="entry name" value="GST_superfamily"/>
</dbReference>
<comment type="caution">
    <text evidence="7">The sequence shown here is derived from an EMBL/GenBank/DDBJ whole genome shotgun (WGS) entry which is preliminary data.</text>
</comment>
<evidence type="ECO:0000259" key="6">
    <source>
        <dbReference type="PROSITE" id="PS50405"/>
    </source>
</evidence>
<gene>
    <name evidence="7" type="ORF">QR680_008130</name>
</gene>
<dbReference type="InterPro" id="IPR001304">
    <property type="entry name" value="C-type_lectin-like"/>
</dbReference>
<sequence>MLGYGVESLRVRYSRLPYTTKYTKNENETDEVVVNTRSECMLLAYRKNKIAFFTTKTESGLKCTVMGNIVSFTEEKHDENNALYMLDIGPSDRKYRCDDPSQMNVMTLMEGTCEAEQEMCDQLKSLHDFCKEKANNPTCTVKCPEGQKTVNGARDCCAFITDKNGTEKCCPADTHPRKSIDGLEMCCPKDGPCCPEGYKFDVERAGGNICCPHGTQINAGEVLKDPFMMSLSCCPPSMTPRSLTCCPKDFEYMASFKKCIGFIPVDLPGPQTLGEMKKLCEDLHALPVKIDNKEQNDALVEKAELYPHGAYIGLAIMDEEQKAEKRTFRWIADDSQPTYTYWLPPYPDLTHPDKALVQCVESRVRYSKWPYRLRSEKSDSKNIVKSKWECMIHAYKEKRIAYYTMMDLRGMYCNLLEDISFTDEISPKNYQAYILDTRPKEDGCQCNDTSKMDVRKFFEGPCEAGEEICNEVKRMNTYCITKANNPSCTPVECPEGQKALDGSECCYAHKHPNGTEVCCPENTRPKKIDGEDEMCCPEEGPCCREGYTFQQEQDGRDICCPNGTEFKGLHLSKPVCCPSTMVRIADSSTCHPANFQYMESFRKYIGMVKIGILWNVFGKTRVELMKLCEDENALPVKIDNKEQNDALKALNIDKTHGAAIGLAIPEGEQWGKDSFRWMADGSKPTWSNWLEGQPDNAGPTEILVKLTVDNMQWEDVAREIPTIICMAEPYEGTEKENGGAARLPQRGVAAQLNENSSSVRLSPGMVAYKLHWFDGIGGRVEVTRILLAYGNIPYEMVNVNEDDWPKLKGNYLSGQLPILEKNGKVLTQSIAIARYFAKQLNLLGANDWEAAEADAWVDTIEETYQTMISNGLIKKMIQEHTEEVQAEITDTLRPFLERLEKHLLTTNGQNLVGNQLTWADLAIGDLYKRYSNCVPNLLLGFPEVKKFTEYVYGLAGIKEYVATRKLVKKF</sequence>
<dbReference type="SUPFAM" id="SSF56436">
    <property type="entry name" value="C-type lectin-like"/>
    <property type="match status" value="2"/>
</dbReference>
<dbReference type="Gene3D" id="3.40.30.10">
    <property type="entry name" value="Glutaredoxin"/>
    <property type="match status" value="1"/>
</dbReference>
<dbReference type="Gene3D" id="1.20.1050.10">
    <property type="match status" value="1"/>
</dbReference>
<dbReference type="CDD" id="cd03039">
    <property type="entry name" value="GST_N_Sigma_like"/>
    <property type="match status" value="1"/>
</dbReference>
<dbReference type="SUPFAM" id="SSF47616">
    <property type="entry name" value="GST C-terminal domain-like"/>
    <property type="match status" value="1"/>
</dbReference>
<reference evidence="7" key="1">
    <citation type="submission" date="2023-06" db="EMBL/GenBank/DDBJ databases">
        <title>Genomic analysis of the entomopathogenic nematode Steinernema hermaphroditum.</title>
        <authorList>
            <person name="Schwarz E.M."/>
            <person name="Heppert J.K."/>
            <person name="Baniya A."/>
            <person name="Schwartz H.T."/>
            <person name="Tan C.-H."/>
            <person name="Antoshechkin I."/>
            <person name="Sternberg P.W."/>
            <person name="Goodrich-Blair H."/>
            <person name="Dillman A.R."/>
        </authorList>
    </citation>
    <scope>NUCLEOTIDE SEQUENCE</scope>
    <source>
        <strain evidence="7">PS9179</strain>
        <tissue evidence="7">Whole animal</tissue>
    </source>
</reference>
<feature type="domain" description="GST N-terminal" evidence="5">
    <location>
        <begin position="766"/>
        <end position="844"/>
    </location>
</feature>
<dbReference type="PANTHER" id="PTHR11571:SF224">
    <property type="entry name" value="HEMATOPOIETIC PROSTAGLANDIN D SYNTHASE"/>
    <property type="match status" value="1"/>
</dbReference>
<accession>A0AA39M7I7</accession>
<dbReference type="EMBL" id="JAUCMV010000001">
    <property type="protein sequence ID" value="KAK0423410.1"/>
    <property type="molecule type" value="Genomic_DNA"/>
</dbReference>
<dbReference type="CDD" id="cd03192">
    <property type="entry name" value="GST_C_Sigma_like"/>
    <property type="match status" value="1"/>
</dbReference>
<evidence type="ECO:0000256" key="1">
    <source>
        <dbReference type="ARBA" id="ARBA00012452"/>
    </source>
</evidence>
<comment type="catalytic activity">
    <reaction evidence="4">
        <text>RX + glutathione = an S-substituted glutathione + a halide anion + H(+)</text>
        <dbReference type="Rhea" id="RHEA:16437"/>
        <dbReference type="ChEBI" id="CHEBI:15378"/>
        <dbReference type="ChEBI" id="CHEBI:16042"/>
        <dbReference type="ChEBI" id="CHEBI:17792"/>
        <dbReference type="ChEBI" id="CHEBI:57925"/>
        <dbReference type="ChEBI" id="CHEBI:90779"/>
        <dbReference type="EC" id="2.5.1.18"/>
    </reaction>
</comment>
<dbReference type="InterPro" id="IPR004046">
    <property type="entry name" value="GST_C"/>
</dbReference>
<dbReference type="Gene3D" id="3.10.100.10">
    <property type="entry name" value="Mannose-Binding Protein A, subunit A"/>
    <property type="match status" value="2"/>
</dbReference>
<dbReference type="SFLD" id="SFLDS00019">
    <property type="entry name" value="Glutathione_Transferase_(cytos"/>
    <property type="match status" value="1"/>
</dbReference>
<dbReference type="PANTHER" id="PTHR11571">
    <property type="entry name" value="GLUTATHIONE S-TRANSFERASE"/>
    <property type="match status" value="1"/>
</dbReference>
<evidence type="ECO:0000256" key="4">
    <source>
        <dbReference type="ARBA" id="ARBA00047960"/>
    </source>
</evidence>
<feature type="domain" description="GST C-terminal" evidence="6">
    <location>
        <begin position="846"/>
        <end position="970"/>
    </location>
</feature>
<dbReference type="InterPro" id="IPR040079">
    <property type="entry name" value="Glutathione_S-Trfase"/>
</dbReference>
<evidence type="ECO:0000256" key="2">
    <source>
        <dbReference type="ARBA" id="ARBA00022679"/>
    </source>
</evidence>
<evidence type="ECO:0000256" key="3">
    <source>
        <dbReference type="ARBA" id="ARBA00038317"/>
    </source>
</evidence>
<dbReference type="InterPro" id="IPR010987">
    <property type="entry name" value="Glutathione-S-Trfase_C-like"/>
</dbReference>
<evidence type="ECO:0000313" key="8">
    <source>
        <dbReference type="Proteomes" id="UP001175271"/>
    </source>
</evidence>
<name>A0AA39M7I7_9BILA</name>
<dbReference type="AlphaFoldDB" id="A0AA39M7I7"/>
<dbReference type="PROSITE" id="PS50404">
    <property type="entry name" value="GST_NTER"/>
    <property type="match status" value="1"/>
</dbReference>
<dbReference type="GO" id="GO:0006749">
    <property type="term" value="P:glutathione metabolic process"/>
    <property type="evidence" value="ECO:0007669"/>
    <property type="project" value="TreeGrafter"/>
</dbReference>
<dbReference type="InterPro" id="IPR016187">
    <property type="entry name" value="CTDL_fold"/>
</dbReference>
<dbReference type="InterPro" id="IPR036249">
    <property type="entry name" value="Thioredoxin-like_sf"/>
</dbReference>
<dbReference type="SMART" id="SM00034">
    <property type="entry name" value="CLECT"/>
    <property type="match status" value="2"/>
</dbReference>
<evidence type="ECO:0000313" key="7">
    <source>
        <dbReference type="EMBL" id="KAK0423410.1"/>
    </source>
</evidence>
<dbReference type="PROSITE" id="PS50405">
    <property type="entry name" value="GST_CTER"/>
    <property type="match status" value="1"/>
</dbReference>
<evidence type="ECO:0000259" key="5">
    <source>
        <dbReference type="PROSITE" id="PS50404"/>
    </source>
</evidence>
<keyword evidence="2" id="KW-0808">Transferase</keyword>
<dbReference type="InterPro" id="IPR016186">
    <property type="entry name" value="C-type_lectin-like/link_sf"/>
</dbReference>
<dbReference type="CDD" id="cd00037">
    <property type="entry name" value="CLECT"/>
    <property type="match status" value="2"/>
</dbReference>
<dbReference type="SUPFAM" id="SSF52833">
    <property type="entry name" value="Thioredoxin-like"/>
    <property type="match status" value="1"/>
</dbReference>
<dbReference type="Proteomes" id="UP001175271">
    <property type="component" value="Unassembled WGS sequence"/>
</dbReference>
<dbReference type="Pfam" id="PF02798">
    <property type="entry name" value="GST_N"/>
    <property type="match status" value="1"/>
</dbReference>
<dbReference type="EC" id="2.5.1.18" evidence="1"/>
<dbReference type="InterPro" id="IPR036282">
    <property type="entry name" value="Glutathione-S-Trfase_C_sf"/>
</dbReference>
<protein>
    <recommendedName>
        <fullName evidence="1">glutathione transferase</fullName>
        <ecNumber evidence="1">2.5.1.18</ecNumber>
    </recommendedName>
</protein>
<keyword evidence="8" id="KW-1185">Reference proteome</keyword>
<dbReference type="InterPro" id="IPR004045">
    <property type="entry name" value="Glutathione_S-Trfase_N"/>
</dbReference>
<dbReference type="GO" id="GO:0004364">
    <property type="term" value="F:glutathione transferase activity"/>
    <property type="evidence" value="ECO:0007669"/>
    <property type="project" value="UniProtKB-EC"/>
</dbReference>
<organism evidence="7 8">
    <name type="scientific">Steinernema hermaphroditum</name>
    <dbReference type="NCBI Taxonomy" id="289476"/>
    <lineage>
        <taxon>Eukaryota</taxon>
        <taxon>Metazoa</taxon>
        <taxon>Ecdysozoa</taxon>
        <taxon>Nematoda</taxon>
        <taxon>Chromadorea</taxon>
        <taxon>Rhabditida</taxon>
        <taxon>Tylenchina</taxon>
        <taxon>Panagrolaimomorpha</taxon>
        <taxon>Strongyloidoidea</taxon>
        <taxon>Steinernematidae</taxon>
        <taxon>Steinernema</taxon>
    </lineage>
</organism>
<comment type="similarity">
    <text evidence="3">Belongs to the GST superfamily. Sigma family.</text>
</comment>
<dbReference type="Pfam" id="PF14497">
    <property type="entry name" value="GST_C_3"/>
    <property type="match status" value="1"/>
</dbReference>
<proteinExistence type="inferred from homology"/>